<reference evidence="1" key="2">
    <citation type="submission" date="2021-09" db="EMBL/GenBank/DDBJ databases">
        <authorList>
            <person name="Gilroy R."/>
        </authorList>
    </citation>
    <scope>NUCLEOTIDE SEQUENCE</scope>
    <source>
        <strain evidence="1">ChiHjej13B12-14962</strain>
    </source>
</reference>
<comment type="caution">
    <text evidence="1">The sequence shown here is derived from an EMBL/GenBank/DDBJ whole genome shotgun (WGS) entry which is preliminary data.</text>
</comment>
<dbReference type="RefSeq" id="WP_303901958.1">
    <property type="nucleotide sequence ID" value="NZ_DYXC01000028.1"/>
</dbReference>
<dbReference type="EMBL" id="DYXC01000028">
    <property type="protein sequence ID" value="HJF13522.1"/>
    <property type="molecule type" value="Genomic_DNA"/>
</dbReference>
<name>A0A921K6K2_9MICC</name>
<gene>
    <name evidence="1" type="ORF">K8V32_01805</name>
</gene>
<dbReference type="AlphaFoldDB" id="A0A921K6K2"/>
<proteinExistence type="predicted"/>
<dbReference type="Proteomes" id="UP000703315">
    <property type="component" value="Unassembled WGS sequence"/>
</dbReference>
<evidence type="ECO:0000313" key="1">
    <source>
        <dbReference type="EMBL" id="HJF13522.1"/>
    </source>
</evidence>
<sequence length="49" mass="5456">MVFFDVHRLGTIYGAIINDSIHPYLRQEVTIRRACGSDNNSAVSFGNLS</sequence>
<reference evidence="1" key="1">
    <citation type="journal article" date="2021" name="PeerJ">
        <title>Extensive microbial diversity within the chicken gut microbiome revealed by metagenomics and culture.</title>
        <authorList>
            <person name="Gilroy R."/>
            <person name="Ravi A."/>
            <person name="Getino M."/>
            <person name="Pursley I."/>
            <person name="Horton D.L."/>
            <person name="Alikhan N.F."/>
            <person name="Baker D."/>
            <person name="Gharbi K."/>
            <person name="Hall N."/>
            <person name="Watson M."/>
            <person name="Adriaenssens E.M."/>
            <person name="Foster-Nyarko E."/>
            <person name="Jarju S."/>
            <person name="Secka A."/>
            <person name="Antonio M."/>
            <person name="Oren A."/>
            <person name="Chaudhuri R.R."/>
            <person name="La Ragione R."/>
            <person name="Hildebrand F."/>
            <person name="Pallen M.J."/>
        </authorList>
    </citation>
    <scope>NUCLEOTIDE SEQUENCE</scope>
    <source>
        <strain evidence="1">ChiHjej13B12-14962</strain>
    </source>
</reference>
<accession>A0A921K6K2</accession>
<organism evidence="1 2">
    <name type="scientific">Enteractinococcus helveticum</name>
    <dbReference type="NCBI Taxonomy" id="1837282"/>
    <lineage>
        <taxon>Bacteria</taxon>
        <taxon>Bacillati</taxon>
        <taxon>Actinomycetota</taxon>
        <taxon>Actinomycetes</taxon>
        <taxon>Micrococcales</taxon>
        <taxon>Micrococcaceae</taxon>
    </lineage>
</organism>
<evidence type="ECO:0000313" key="2">
    <source>
        <dbReference type="Proteomes" id="UP000703315"/>
    </source>
</evidence>
<protein>
    <submittedName>
        <fullName evidence="1">Uncharacterized protein</fullName>
    </submittedName>
</protein>